<protein>
    <submittedName>
        <fullName evidence="6">Zn(II)2Cys6 transcription factor</fullName>
    </submittedName>
</protein>
<evidence type="ECO:0000313" key="6">
    <source>
        <dbReference type="EMBL" id="PYH97854.1"/>
    </source>
</evidence>
<dbReference type="PROSITE" id="PS00463">
    <property type="entry name" value="ZN2_CY6_FUNGAL_1"/>
    <property type="match status" value="1"/>
</dbReference>
<evidence type="ECO:0000256" key="3">
    <source>
        <dbReference type="ARBA" id="ARBA00023163"/>
    </source>
</evidence>
<dbReference type="SUPFAM" id="SSF57701">
    <property type="entry name" value="Zn2/Cys6 DNA-binding domain"/>
    <property type="match status" value="1"/>
</dbReference>
<dbReference type="InterPro" id="IPR001138">
    <property type="entry name" value="Zn2Cys6_DnaBD"/>
</dbReference>
<dbReference type="GO" id="GO:0009893">
    <property type="term" value="P:positive regulation of metabolic process"/>
    <property type="evidence" value="ECO:0007669"/>
    <property type="project" value="UniProtKB-ARBA"/>
</dbReference>
<dbReference type="PROSITE" id="PS50048">
    <property type="entry name" value="ZN2_CY6_FUNGAL_2"/>
    <property type="match status" value="1"/>
</dbReference>
<sequence>MVYRGKPSSACAWCRSRRLKCDRKRPSCSSCLRAKRTCTGYRDVVALSFADQTNEVIGKARRRLAKPAVDSSPYSTSTSMSTFSTTSLILDPSTVTDDQAQPGPLTLHHVPPPIKDDGVAFVLTHLVGKGPSYDAHLYFLPALLEVDSSPAVMASVNAAGLATLANIQRCPRLMLEARRQYTTALSQTNVALNDQARATTDSTLAAVLLLGIYEIITCDGSELMARWEHHIDGAMRMVELRGTEQLQTQIGLGLFMQLRSQFALSNIYRKKPTHPLLLELSRDAPERRGQPNNCTEQLFAYLTQASDLCARISHGSHGGPTEIIREALKLEADLIAWALNVDSGWQYSVVNTAPDSTTDSPFRPIYGDYYHVYSEVNSVVIWNTYRLTRLVVHEIIGAVSERMCQISKESAQYQTVIQRSVEVSRQLAEDICASVPFVFRHSGIIGPGLRQASGGMFRLHWALFVAADCLGSTPQMQEWILNCLDQIGYNSGIRQALSMSHLLRKGGHLEWLTRDFRRLEVPPEESGANSSDISIQ</sequence>
<feature type="domain" description="Zn(2)-C6 fungal-type" evidence="5">
    <location>
        <begin position="10"/>
        <end position="39"/>
    </location>
</feature>
<dbReference type="GO" id="GO:0008270">
    <property type="term" value="F:zinc ion binding"/>
    <property type="evidence" value="ECO:0007669"/>
    <property type="project" value="InterPro"/>
</dbReference>
<keyword evidence="3" id="KW-0804">Transcription</keyword>
<keyword evidence="4" id="KW-0539">Nucleus</keyword>
<dbReference type="GO" id="GO:0003677">
    <property type="term" value="F:DNA binding"/>
    <property type="evidence" value="ECO:0007669"/>
    <property type="project" value="UniProtKB-KW"/>
</dbReference>
<dbReference type="InterPro" id="IPR053175">
    <property type="entry name" value="DHMBA_Reg_Transcription_Factor"/>
</dbReference>
<dbReference type="InterPro" id="IPR036864">
    <property type="entry name" value="Zn2-C6_fun-type_DNA-bd_sf"/>
</dbReference>
<evidence type="ECO:0000256" key="4">
    <source>
        <dbReference type="ARBA" id="ARBA00023242"/>
    </source>
</evidence>
<proteinExistence type="predicted"/>
<dbReference type="Proteomes" id="UP000247810">
    <property type="component" value="Unassembled WGS sequence"/>
</dbReference>
<evidence type="ECO:0000256" key="2">
    <source>
        <dbReference type="ARBA" id="ARBA00023125"/>
    </source>
</evidence>
<keyword evidence="1" id="KW-0805">Transcription regulation</keyword>
<accession>A0A319DMA8</accession>
<name>A0A319DMA8_9EURO</name>
<dbReference type="STRING" id="1448320.A0A319DMA8"/>
<reference evidence="6 7" key="1">
    <citation type="submission" date="2018-02" db="EMBL/GenBank/DDBJ databases">
        <title>The genomes of Aspergillus section Nigri reveals drivers in fungal speciation.</title>
        <authorList>
            <consortium name="DOE Joint Genome Institute"/>
            <person name="Vesth T.C."/>
            <person name="Nybo J."/>
            <person name="Theobald S."/>
            <person name="Brandl J."/>
            <person name="Frisvad J.C."/>
            <person name="Nielsen K.F."/>
            <person name="Lyhne E.K."/>
            <person name="Kogle M.E."/>
            <person name="Kuo A."/>
            <person name="Riley R."/>
            <person name="Clum A."/>
            <person name="Nolan M."/>
            <person name="Lipzen A."/>
            <person name="Salamov A."/>
            <person name="Henrissat B."/>
            <person name="Wiebenga A."/>
            <person name="De vries R.P."/>
            <person name="Grigoriev I.V."/>
            <person name="Mortensen U.H."/>
            <person name="Andersen M.R."/>
            <person name="Baker S.E."/>
        </authorList>
    </citation>
    <scope>NUCLEOTIDE SEQUENCE [LARGE SCALE GENOMIC DNA]</scope>
    <source>
        <strain evidence="6 7">CBS 707.79</strain>
    </source>
</reference>
<dbReference type="Pfam" id="PF11951">
    <property type="entry name" value="Fungal_trans_2"/>
    <property type="match status" value="1"/>
</dbReference>
<organism evidence="6 7">
    <name type="scientific">Aspergillus ellipticus CBS 707.79</name>
    <dbReference type="NCBI Taxonomy" id="1448320"/>
    <lineage>
        <taxon>Eukaryota</taxon>
        <taxon>Fungi</taxon>
        <taxon>Dikarya</taxon>
        <taxon>Ascomycota</taxon>
        <taxon>Pezizomycotina</taxon>
        <taxon>Eurotiomycetes</taxon>
        <taxon>Eurotiomycetidae</taxon>
        <taxon>Eurotiales</taxon>
        <taxon>Aspergillaceae</taxon>
        <taxon>Aspergillus</taxon>
        <taxon>Aspergillus subgen. Circumdati</taxon>
    </lineage>
</organism>
<dbReference type="OrthoDB" id="5429770at2759"/>
<dbReference type="Pfam" id="PF00172">
    <property type="entry name" value="Zn_clus"/>
    <property type="match status" value="1"/>
</dbReference>
<dbReference type="CDD" id="cd00067">
    <property type="entry name" value="GAL4"/>
    <property type="match status" value="1"/>
</dbReference>
<keyword evidence="2" id="KW-0238">DNA-binding</keyword>
<dbReference type="VEuPathDB" id="FungiDB:BO71DRAFT_346255"/>
<dbReference type="SMART" id="SM00066">
    <property type="entry name" value="GAL4"/>
    <property type="match status" value="1"/>
</dbReference>
<evidence type="ECO:0000259" key="5">
    <source>
        <dbReference type="PROSITE" id="PS50048"/>
    </source>
</evidence>
<evidence type="ECO:0000256" key="1">
    <source>
        <dbReference type="ARBA" id="ARBA00023015"/>
    </source>
</evidence>
<dbReference type="Gene3D" id="4.10.240.10">
    <property type="entry name" value="Zn(2)-C6 fungal-type DNA-binding domain"/>
    <property type="match status" value="1"/>
</dbReference>
<gene>
    <name evidence="6" type="ORF">BO71DRAFT_346255</name>
</gene>
<dbReference type="GO" id="GO:0000981">
    <property type="term" value="F:DNA-binding transcription factor activity, RNA polymerase II-specific"/>
    <property type="evidence" value="ECO:0007669"/>
    <property type="project" value="InterPro"/>
</dbReference>
<dbReference type="PANTHER" id="PTHR38791">
    <property type="entry name" value="ZN(II)2CYS6 TRANSCRIPTION FACTOR (EUROFUNG)-RELATED-RELATED"/>
    <property type="match status" value="1"/>
</dbReference>
<evidence type="ECO:0000313" key="7">
    <source>
        <dbReference type="Proteomes" id="UP000247810"/>
    </source>
</evidence>
<dbReference type="InterPro" id="IPR021858">
    <property type="entry name" value="Fun_TF"/>
</dbReference>
<dbReference type="PANTHER" id="PTHR38791:SF5">
    <property type="entry name" value="TRANSCRIPTION FACTOR DBAG-RELATED"/>
    <property type="match status" value="1"/>
</dbReference>
<keyword evidence="7" id="KW-1185">Reference proteome</keyword>
<dbReference type="AlphaFoldDB" id="A0A319DMA8"/>
<dbReference type="EMBL" id="KZ825818">
    <property type="protein sequence ID" value="PYH97854.1"/>
    <property type="molecule type" value="Genomic_DNA"/>
</dbReference>